<comment type="similarity">
    <text evidence="2 6">Belongs to the transposase mutator family.</text>
</comment>
<dbReference type="InterPro" id="IPR001207">
    <property type="entry name" value="Transposase_mutator"/>
</dbReference>
<evidence type="ECO:0000256" key="3">
    <source>
        <dbReference type="ARBA" id="ARBA00022578"/>
    </source>
</evidence>
<evidence type="ECO:0000313" key="8">
    <source>
        <dbReference type="Proteomes" id="UP001333102"/>
    </source>
</evidence>
<dbReference type="PANTHER" id="PTHR33217">
    <property type="entry name" value="TRANSPOSASE FOR INSERTION SEQUENCE ELEMENT IS1081"/>
    <property type="match status" value="1"/>
</dbReference>
<gene>
    <name evidence="7" type="ORF">VLY81_03475</name>
</gene>
<evidence type="ECO:0000256" key="6">
    <source>
        <dbReference type="RuleBase" id="RU365089"/>
    </source>
</evidence>
<keyword evidence="8" id="KW-1185">Reference proteome</keyword>
<protein>
    <recommendedName>
        <fullName evidence="6">Mutator family transposase</fullName>
    </recommendedName>
</protein>
<dbReference type="NCBIfam" id="NF033543">
    <property type="entry name" value="transpos_IS256"/>
    <property type="match status" value="1"/>
</dbReference>
<dbReference type="Pfam" id="PF00872">
    <property type="entry name" value="Transposase_mut"/>
    <property type="match status" value="1"/>
</dbReference>
<keyword evidence="4 6" id="KW-0238">DNA-binding</keyword>
<dbReference type="RefSeq" id="WP_324670328.1">
    <property type="nucleotide sequence ID" value="NZ_CP141614.1"/>
</dbReference>
<keyword evidence="5 6" id="KW-0233">DNA recombination</keyword>
<proteinExistence type="inferred from homology"/>
<dbReference type="Proteomes" id="UP001333102">
    <property type="component" value="Chromosome"/>
</dbReference>
<sequence length="379" mass="42566">MQATMNEVAQRVGLRGKHQAGRQAYRHGWEPGWVVIGGCKVHVKRPRVRQKASGEVRLESYAWAQQENRLDEAVLARMLHGVATRSYAATLEDVGEVEAFGTSKSRVGQRFIRQMEAKLREHLSRRLDELRLVALRVDGVRIDEWTVVVALGVDSEGRKHVLGLREGATENEATVRSLLEDLVERGLRYDQGLLVVIDGAKALRAAVRAVFGKQAVVQRCTVHKKRNVLDHLPESEKRWVGRKLTQTYREPEYSAAKAALERLADQLEEQHPGAAASLREGLEETLTLHRLGIPGLLRTSLSSTNLAESALSAFEAKGDRVKRWRSGQQAERWAGMALLYAESRFRRLRGHRLVPMLQEALRRELGLERAITEPALVAG</sequence>
<name>A0ABZ1BTG7_9FIRM</name>
<evidence type="ECO:0000256" key="4">
    <source>
        <dbReference type="ARBA" id="ARBA00023125"/>
    </source>
</evidence>
<evidence type="ECO:0000256" key="5">
    <source>
        <dbReference type="ARBA" id="ARBA00023172"/>
    </source>
</evidence>
<accession>A0ABZ1BTG7</accession>
<evidence type="ECO:0000256" key="1">
    <source>
        <dbReference type="ARBA" id="ARBA00002190"/>
    </source>
</evidence>
<evidence type="ECO:0000256" key="2">
    <source>
        <dbReference type="ARBA" id="ARBA00010961"/>
    </source>
</evidence>
<keyword evidence="3 6" id="KW-0815">Transposition</keyword>
<reference evidence="8" key="1">
    <citation type="submission" date="2023-12" db="EMBL/GenBank/DDBJ databases">
        <title>Novel isolates from deep terrestrial aquifers shed light on the physiology and ecology of the class Limnochordia.</title>
        <authorList>
            <person name="Karnachuk O.V."/>
            <person name="Lukina A.P."/>
            <person name="Avakyan M.R."/>
            <person name="Kadnikov V."/>
            <person name="Begmatov S."/>
            <person name="Beletsky A.V."/>
            <person name="Mardanov A.V."/>
            <person name="Ravin N.V."/>
        </authorList>
    </citation>
    <scope>NUCLEOTIDE SEQUENCE [LARGE SCALE GENOMIC DNA]</scope>
    <source>
        <strain evidence="8">LN</strain>
    </source>
</reference>
<comment type="function">
    <text evidence="1 6">Required for the transposition of the insertion element.</text>
</comment>
<evidence type="ECO:0000313" key="7">
    <source>
        <dbReference type="EMBL" id="WRP15915.1"/>
    </source>
</evidence>
<dbReference type="EMBL" id="CP141614">
    <property type="protein sequence ID" value="WRP15915.1"/>
    <property type="molecule type" value="Genomic_DNA"/>
</dbReference>
<organism evidence="7 8">
    <name type="scientific">Geochorda subterranea</name>
    <dbReference type="NCBI Taxonomy" id="3109564"/>
    <lineage>
        <taxon>Bacteria</taxon>
        <taxon>Bacillati</taxon>
        <taxon>Bacillota</taxon>
        <taxon>Limnochordia</taxon>
        <taxon>Limnochordales</taxon>
        <taxon>Geochordaceae</taxon>
        <taxon>Geochorda</taxon>
    </lineage>
</organism>
<keyword evidence="6" id="KW-0814">Transposable element</keyword>
<dbReference type="PANTHER" id="PTHR33217:SF7">
    <property type="entry name" value="TRANSPOSASE FOR INSERTION SEQUENCE ELEMENT IS1081"/>
    <property type="match status" value="1"/>
</dbReference>